<evidence type="ECO:0000256" key="1">
    <source>
        <dbReference type="SAM" id="Phobius"/>
    </source>
</evidence>
<dbReference type="eggNOG" id="ENOG5031MNQ">
    <property type="taxonomic scope" value="Bacteria"/>
</dbReference>
<feature type="transmembrane region" description="Helical" evidence="1">
    <location>
        <begin position="238"/>
        <end position="256"/>
    </location>
</feature>
<dbReference type="HOGENOM" id="CLU_075797_0_0_11"/>
<evidence type="ECO:0000313" key="3">
    <source>
        <dbReference type="Proteomes" id="UP000000322"/>
    </source>
</evidence>
<dbReference type="Pfam" id="PF11361">
    <property type="entry name" value="DUF3159"/>
    <property type="match status" value="2"/>
</dbReference>
<dbReference type="STRING" id="446469.Sked_16150"/>
<feature type="transmembrane region" description="Helical" evidence="1">
    <location>
        <begin position="66"/>
        <end position="84"/>
    </location>
</feature>
<gene>
    <name evidence="2" type="ordered locus">Sked_16150</name>
</gene>
<dbReference type="Proteomes" id="UP000000322">
    <property type="component" value="Chromosome"/>
</dbReference>
<proteinExistence type="predicted"/>
<evidence type="ECO:0000313" key="2">
    <source>
        <dbReference type="EMBL" id="ACZ21550.1"/>
    </source>
</evidence>
<protein>
    <recommendedName>
        <fullName evidence="4">DUF3159 domain-containing protein</fullName>
    </recommendedName>
</protein>
<feature type="transmembrane region" description="Helical" evidence="1">
    <location>
        <begin position="104"/>
        <end position="125"/>
    </location>
</feature>
<evidence type="ECO:0008006" key="4">
    <source>
        <dbReference type="Google" id="ProtNLM"/>
    </source>
</evidence>
<dbReference type="AlphaFoldDB" id="D1BGH3"/>
<dbReference type="EMBL" id="CP001819">
    <property type="protein sequence ID" value="ACZ21550.1"/>
    <property type="molecule type" value="Genomic_DNA"/>
</dbReference>
<keyword evidence="1" id="KW-1133">Transmembrane helix</keyword>
<accession>D1BGH3</accession>
<dbReference type="PIRSF" id="PIRSF010219">
    <property type="entry name" value="UCP010219"/>
    <property type="match status" value="1"/>
</dbReference>
<reference evidence="2 3" key="1">
    <citation type="journal article" date="2009" name="Stand. Genomic Sci.">
        <title>Complete genome sequence of Sanguibacter keddieii type strain (ST-74).</title>
        <authorList>
            <person name="Ivanova N."/>
            <person name="Sikorski J."/>
            <person name="Sims D."/>
            <person name="Brettin T."/>
            <person name="Detter J.C."/>
            <person name="Han C."/>
            <person name="Lapidus A."/>
            <person name="Copeland A."/>
            <person name="Glavina Del Rio T."/>
            <person name="Nolan M."/>
            <person name="Chen F."/>
            <person name="Lucas S."/>
            <person name="Tice H."/>
            <person name="Cheng J.F."/>
            <person name="Bruce D."/>
            <person name="Goodwin L."/>
            <person name="Pitluck S."/>
            <person name="Pati A."/>
            <person name="Mavromatis K."/>
            <person name="Chen A."/>
            <person name="Palaniappan K."/>
            <person name="D'haeseleer P."/>
            <person name="Chain P."/>
            <person name="Bristow J."/>
            <person name="Eisen J.A."/>
            <person name="Markowitz V."/>
            <person name="Hugenholtz P."/>
            <person name="Goker M."/>
            <person name="Pukall R."/>
            <person name="Klenk H.P."/>
            <person name="Kyrpides N.C."/>
        </authorList>
    </citation>
    <scope>NUCLEOTIDE SEQUENCE [LARGE SCALE GENOMIC DNA]</scope>
    <source>
        <strain evidence="3">ATCC 51767 / DSM 10542 / NCFB 3025 / ST-74</strain>
    </source>
</reference>
<dbReference type="InterPro" id="IPR016566">
    <property type="entry name" value="UCP010219"/>
</dbReference>
<organism evidence="2 3">
    <name type="scientific">Sanguibacter keddieii (strain ATCC 51767 / DSM 10542 / NCFB 3025 / ST-74)</name>
    <dbReference type="NCBI Taxonomy" id="446469"/>
    <lineage>
        <taxon>Bacteria</taxon>
        <taxon>Bacillati</taxon>
        <taxon>Actinomycetota</taxon>
        <taxon>Actinomycetes</taxon>
        <taxon>Micrococcales</taxon>
        <taxon>Sanguibacteraceae</taxon>
        <taxon>Sanguibacter</taxon>
    </lineage>
</organism>
<keyword evidence="1" id="KW-0472">Membrane</keyword>
<feature type="transmembrane region" description="Helical" evidence="1">
    <location>
        <begin position="205"/>
        <end position="226"/>
    </location>
</feature>
<keyword evidence="3" id="KW-1185">Reference proteome</keyword>
<dbReference type="KEGG" id="ske:Sked_16150"/>
<keyword evidence="1" id="KW-0812">Transmembrane</keyword>
<sequence length="265" mass="27792">MRSLASEEFSIADSVGGPRGVVETMAPGLVFVVVFVVTNELMPPLVASLAVAVAAVVARLVQRTPVTQAFGGLFGVAIGVFWAWRSGDATQYFAYGLWTNGAYLVAMLISVAVSWPLVGVVVEALRGGFGAQPSSAAARSTTADARQEPLAPGVDATVLDATGRGEVPADGPAAGSDVVEPAPAAAPAFSTAWRKDRALMRRYQLATWLWIGMFAARLAVQVPLYLSSSVGWLGTARLVMGIPLWGLVLWGTWILVRRPSAPAGR</sequence>
<name>D1BGH3_SANKS</name>